<sequence length="91" mass="10839">MENKGYLNNNQNEKILILQESGANRKQFIVKDTFQIVNVWQRNLIYNEMRIDQNLNNLQILNKSNKFIILPKLDIFHFEAVGQPIRFVGEY</sequence>
<organism evidence="1 2">
    <name type="scientific">Trichinella papuae</name>
    <dbReference type="NCBI Taxonomy" id="268474"/>
    <lineage>
        <taxon>Eukaryota</taxon>
        <taxon>Metazoa</taxon>
        <taxon>Ecdysozoa</taxon>
        <taxon>Nematoda</taxon>
        <taxon>Enoplea</taxon>
        <taxon>Dorylaimia</taxon>
        <taxon>Trichinellida</taxon>
        <taxon>Trichinellidae</taxon>
        <taxon>Trichinella</taxon>
    </lineage>
</organism>
<gene>
    <name evidence="1" type="ORF">T10_5791</name>
</gene>
<reference evidence="1 2" key="1">
    <citation type="submission" date="2015-01" db="EMBL/GenBank/DDBJ databases">
        <title>Evolution of Trichinella species and genotypes.</title>
        <authorList>
            <person name="Korhonen P.K."/>
            <person name="Edoardo P."/>
            <person name="Giuseppe L.R."/>
            <person name="Gasser R.B."/>
        </authorList>
    </citation>
    <scope>NUCLEOTIDE SEQUENCE [LARGE SCALE GENOMIC DNA]</scope>
    <source>
        <strain evidence="1">ISS1980</strain>
    </source>
</reference>
<dbReference type="EMBL" id="JYDO01000100">
    <property type="protein sequence ID" value="KRZ71232.1"/>
    <property type="molecule type" value="Genomic_DNA"/>
</dbReference>
<dbReference type="AlphaFoldDB" id="A0A0V1MIF9"/>
<evidence type="ECO:0000313" key="1">
    <source>
        <dbReference type="EMBL" id="KRZ71232.1"/>
    </source>
</evidence>
<protein>
    <submittedName>
        <fullName evidence="1">Uncharacterized protein</fullName>
    </submittedName>
</protein>
<accession>A0A0V1MIF9</accession>
<keyword evidence="2" id="KW-1185">Reference proteome</keyword>
<name>A0A0V1MIF9_9BILA</name>
<proteinExistence type="predicted"/>
<evidence type="ECO:0000313" key="2">
    <source>
        <dbReference type="Proteomes" id="UP000054843"/>
    </source>
</evidence>
<comment type="caution">
    <text evidence="1">The sequence shown here is derived from an EMBL/GenBank/DDBJ whole genome shotgun (WGS) entry which is preliminary data.</text>
</comment>
<dbReference type="Proteomes" id="UP000054843">
    <property type="component" value="Unassembled WGS sequence"/>
</dbReference>